<feature type="compositionally biased region" description="Basic and acidic residues" evidence="1">
    <location>
        <begin position="198"/>
        <end position="210"/>
    </location>
</feature>
<gene>
    <name evidence="2" type="ORF">PCYB_124040</name>
</gene>
<keyword evidence="3" id="KW-1185">Reference proteome</keyword>
<dbReference type="OrthoDB" id="387525at2759"/>
<dbReference type="KEGG" id="pcy:PCYB_124040"/>
<feature type="compositionally biased region" description="Acidic residues" evidence="1">
    <location>
        <begin position="428"/>
        <end position="439"/>
    </location>
</feature>
<dbReference type="RefSeq" id="XP_004223785.1">
    <property type="nucleotide sequence ID" value="XM_004223737.1"/>
</dbReference>
<evidence type="ECO:0000256" key="1">
    <source>
        <dbReference type="SAM" id="MobiDB-lite"/>
    </source>
</evidence>
<organism evidence="2 3">
    <name type="scientific">Plasmodium cynomolgi (strain B)</name>
    <dbReference type="NCBI Taxonomy" id="1120755"/>
    <lineage>
        <taxon>Eukaryota</taxon>
        <taxon>Sar</taxon>
        <taxon>Alveolata</taxon>
        <taxon>Apicomplexa</taxon>
        <taxon>Aconoidasida</taxon>
        <taxon>Haemosporida</taxon>
        <taxon>Plasmodiidae</taxon>
        <taxon>Plasmodium</taxon>
        <taxon>Plasmodium (Plasmodium)</taxon>
    </lineage>
</organism>
<feature type="compositionally biased region" description="Low complexity" evidence="1">
    <location>
        <begin position="416"/>
        <end position="426"/>
    </location>
</feature>
<feature type="compositionally biased region" description="Basic residues" evidence="1">
    <location>
        <begin position="178"/>
        <end position="197"/>
    </location>
</feature>
<dbReference type="VEuPathDB" id="PlasmoDB:PCYB_124040"/>
<dbReference type="PhylomeDB" id="K6ULM1"/>
<feature type="compositionally biased region" description="Polar residues" evidence="1">
    <location>
        <begin position="303"/>
        <end position="313"/>
    </location>
</feature>
<feature type="compositionally biased region" description="Low complexity" evidence="1">
    <location>
        <begin position="393"/>
        <end position="402"/>
    </location>
</feature>
<feature type="compositionally biased region" description="Basic and acidic residues" evidence="1">
    <location>
        <begin position="83"/>
        <end position="97"/>
    </location>
</feature>
<name>K6ULM1_PLACD</name>
<feature type="compositionally biased region" description="Polar residues" evidence="1">
    <location>
        <begin position="341"/>
        <end position="361"/>
    </location>
</feature>
<accession>K6ULM1</accession>
<evidence type="ECO:0000313" key="3">
    <source>
        <dbReference type="Proteomes" id="UP000006319"/>
    </source>
</evidence>
<dbReference type="eggNOG" id="ENOG502QY1T">
    <property type="taxonomic scope" value="Eukaryota"/>
</dbReference>
<feature type="compositionally biased region" description="Basic and acidic residues" evidence="1">
    <location>
        <begin position="274"/>
        <end position="287"/>
    </location>
</feature>
<feature type="compositionally biased region" description="Low complexity" evidence="1">
    <location>
        <begin position="211"/>
        <end position="225"/>
    </location>
</feature>
<feature type="compositionally biased region" description="Basic residues" evidence="1">
    <location>
        <begin position="130"/>
        <end position="141"/>
    </location>
</feature>
<proteinExistence type="predicted"/>
<feature type="compositionally biased region" description="Basic and acidic residues" evidence="1">
    <location>
        <begin position="107"/>
        <end position="118"/>
    </location>
</feature>
<dbReference type="OMA" id="MECTPNE"/>
<reference evidence="2 3" key="1">
    <citation type="journal article" date="2012" name="Nat. Genet.">
        <title>Plasmodium cynomolgi genome sequences provide insight into Plasmodium vivax and the monkey malaria clade.</title>
        <authorList>
            <person name="Tachibana S."/>
            <person name="Sullivan S.A."/>
            <person name="Kawai S."/>
            <person name="Nakamura S."/>
            <person name="Kim H.R."/>
            <person name="Goto N."/>
            <person name="Arisue N."/>
            <person name="Palacpac N.M.Q."/>
            <person name="Honma H."/>
            <person name="Yagi M."/>
            <person name="Tougan T."/>
            <person name="Katakai Y."/>
            <person name="Kaneko O."/>
            <person name="Mita T."/>
            <person name="Kita K."/>
            <person name="Yasutomi Y."/>
            <person name="Sutton P.L."/>
            <person name="Shakhbatyan R."/>
            <person name="Horii T."/>
            <person name="Yasunaga T."/>
            <person name="Barnwell J.W."/>
            <person name="Escalante A.A."/>
            <person name="Carlton J.M."/>
            <person name="Tanabe K."/>
        </authorList>
    </citation>
    <scope>NUCLEOTIDE SEQUENCE [LARGE SCALE GENOMIC DNA]</scope>
    <source>
        <strain evidence="2 3">B</strain>
    </source>
</reference>
<feature type="region of interest" description="Disordered" evidence="1">
    <location>
        <begin position="31"/>
        <end position="56"/>
    </location>
</feature>
<dbReference type="GeneID" id="14694211"/>
<sequence length="449" mass="50957">MECTPNEEKGTDYFDIITNLFNYFTLGIDDKVTPKQNSPDVQKDGRGSTPHQRNSIQQVVYNLKLKRASDLKISTRFGLDAPPVHDRKGFEKERQQEDNASTNVHPVKCEGGENRRSSSAENCLNGSGERRKKKKKGKKNRDKQYTSSFDFSGGEFFQLKEQSGSEGEEDSKVEKRKEERKKKREKGKEKTKKKKSKRWEEEEEKTKKTAEAAYTANAANAANAADDSELERGMEGTKRNGGCDKRDEGDEPHREEETVNIGENAKGGVCVQEETEKMEKTEKAEKTKKMKKKKTRREEMKVNETSCSENGSAQMKPERRTSEPRNPSNTRKGKHNHVRKGNNSTLSSSFVQPPRSSNSDEPNFLHVVDEAESQRKDFVKAQDELAINYISDSKKSYISIRSSNRDKDDVIQLPKLNLSSRGGRSSSGEEENETTDGEDMLTPLEQLHQ</sequence>
<dbReference type="EMBL" id="DF157104">
    <property type="protein sequence ID" value="GAB67838.1"/>
    <property type="molecule type" value="Genomic_DNA"/>
</dbReference>
<feature type="region of interest" description="Disordered" evidence="1">
    <location>
        <begin position="393"/>
        <end position="449"/>
    </location>
</feature>
<dbReference type="AlphaFoldDB" id="K6ULM1"/>
<evidence type="ECO:0000313" key="2">
    <source>
        <dbReference type="EMBL" id="GAB67838.1"/>
    </source>
</evidence>
<feature type="compositionally biased region" description="Basic residues" evidence="1">
    <location>
        <begin position="331"/>
        <end position="340"/>
    </location>
</feature>
<feature type="region of interest" description="Disordered" evidence="1">
    <location>
        <begin position="78"/>
        <end position="368"/>
    </location>
</feature>
<feature type="compositionally biased region" description="Basic and acidic residues" evidence="1">
    <location>
        <begin position="230"/>
        <end position="257"/>
    </location>
</feature>
<protein>
    <submittedName>
        <fullName evidence="2">Uncharacterized protein</fullName>
    </submittedName>
</protein>
<dbReference type="Proteomes" id="UP000006319">
    <property type="component" value="Chromosome 12"/>
</dbReference>